<dbReference type="eggNOG" id="COG1943">
    <property type="taxonomic scope" value="Bacteria"/>
</dbReference>
<dbReference type="GO" id="GO:0003677">
    <property type="term" value="F:DNA binding"/>
    <property type="evidence" value="ECO:0007669"/>
    <property type="project" value="InterPro"/>
</dbReference>
<dbReference type="PANTHER" id="PTHR34322">
    <property type="entry name" value="TRANSPOSASE, Y1_TNP DOMAIN-CONTAINING"/>
    <property type="match status" value="1"/>
</dbReference>
<evidence type="ECO:0000313" key="2">
    <source>
        <dbReference type="Proteomes" id="UP000009230"/>
    </source>
</evidence>
<evidence type="ECO:0008006" key="3">
    <source>
        <dbReference type="Google" id="ProtNLM"/>
    </source>
</evidence>
<reference evidence="1 2" key="1">
    <citation type="journal article" date="2012" name="Stand. Genomic Sci.">
        <title>Complete genome sequence of Marinomonas posidonica type strain (IVIA-Po-181(T)).</title>
        <authorList>
            <person name="Lucas-Elio P."/>
            <person name="Goodwin L."/>
            <person name="Woyke T."/>
            <person name="Pitluck S."/>
            <person name="Nolan M."/>
            <person name="Kyrpides N.C."/>
            <person name="Detter J.C."/>
            <person name="Copeland A."/>
            <person name="Lu M."/>
            <person name="Bruce D."/>
            <person name="Detter C."/>
            <person name="Tapia R."/>
            <person name="Han S."/>
            <person name="Land M.L."/>
            <person name="Ivanova N."/>
            <person name="Mikhailova N."/>
            <person name="Johnston A.W."/>
            <person name="Sanchez-Amat A."/>
        </authorList>
    </citation>
    <scope>NUCLEOTIDE SEQUENCE [LARGE SCALE GENOMIC DNA]</scope>
    <source>
        <strain evidence="2">CECT 7376 / NCIMB 14433 / IVIA-Po-181</strain>
    </source>
</reference>
<dbReference type="PANTHER" id="PTHR34322:SF2">
    <property type="entry name" value="TRANSPOSASE IS200-LIKE DOMAIN-CONTAINING PROTEIN"/>
    <property type="match status" value="1"/>
</dbReference>
<dbReference type="Proteomes" id="UP000009230">
    <property type="component" value="Chromosome"/>
</dbReference>
<evidence type="ECO:0000313" key="1">
    <source>
        <dbReference type="EMBL" id="AEF55261.1"/>
    </source>
</evidence>
<dbReference type="InterPro" id="IPR036515">
    <property type="entry name" value="Transposase_17_sf"/>
</dbReference>
<organism evidence="1 2">
    <name type="scientific">Marinomonas posidonica (strain CECT 7376 / NCIMB 14433 / IVIA-Po-181)</name>
    <dbReference type="NCBI Taxonomy" id="491952"/>
    <lineage>
        <taxon>Bacteria</taxon>
        <taxon>Pseudomonadati</taxon>
        <taxon>Pseudomonadota</taxon>
        <taxon>Gammaproteobacteria</taxon>
        <taxon>Oceanospirillales</taxon>
        <taxon>Oceanospirillaceae</taxon>
        <taxon>Marinomonas</taxon>
    </lineage>
</organism>
<protein>
    <recommendedName>
        <fullName evidence="3">Transposase IS200-like domain-containing protein</fullName>
    </recommendedName>
</protein>
<dbReference type="SUPFAM" id="SSF143422">
    <property type="entry name" value="Transposase IS200-like"/>
    <property type="match status" value="1"/>
</dbReference>
<sequence>MFKNINFQQIYQDTHLSKPVISSTTCVSKMMPLLGRQYVRYFNYTYQRTGSLWEGRFRSCLVQNQDYLFHLYPYIELNPVRADMVKDPADYSWSSYQCNGLGINSDLLIPHELYQPLGETKEEWCNAYRDMCQYQVDGKLLEGIRLTANKGLA</sequence>
<dbReference type="KEGG" id="mpc:Mar181_2224"/>
<dbReference type="EMBL" id="CP002771">
    <property type="protein sequence ID" value="AEF55261.1"/>
    <property type="molecule type" value="Genomic_DNA"/>
</dbReference>
<dbReference type="AlphaFoldDB" id="F6CUT5"/>
<dbReference type="GO" id="GO:0006313">
    <property type="term" value="P:DNA transposition"/>
    <property type="evidence" value="ECO:0007669"/>
    <property type="project" value="InterPro"/>
</dbReference>
<accession>F6CUT5</accession>
<dbReference type="Gene3D" id="3.30.70.1290">
    <property type="entry name" value="Transposase IS200-like"/>
    <property type="match status" value="1"/>
</dbReference>
<proteinExistence type="predicted"/>
<dbReference type="GO" id="GO:0004803">
    <property type="term" value="F:transposase activity"/>
    <property type="evidence" value="ECO:0007669"/>
    <property type="project" value="InterPro"/>
</dbReference>
<gene>
    <name evidence="1" type="ordered locus">Mar181_2224</name>
</gene>
<dbReference type="HOGENOM" id="CLU_144113_0_0_6"/>
<dbReference type="STRING" id="491952.Mar181_2224"/>
<keyword evidence="2" id="KW-1185">Reference proteome</keyword>
<name>F6CUT5_MARPP</name>